<evidence type="ECO:0000313" key="2">
    <source>
        <dbReference type="Proteomes" id="UP000234328"/>
    </source>
</evidence>
<name>A0A2N4UBU3_9BURK</name>
<dbReference type="PROSITE" id="PS51257">
    <property type="entry name" value="PROKAR_LIPOPROTEIN"/>
    <property type="match status" value="1"/>
</dbReference>
<dbReference type="EMBL" id="PDNV01000013">
    <property type="protein sequence ID" value="PLC52490.1"/>
    <property type="molecule type" value="Genomic_DNA"/>
</dbReference>
<keyword evidence="2" id="KW-1185">Reference proteome</keyword>
<comment type="caution">
    <text evidence="1">The sequence shown here is derived from an EMBL/GenBank/DDBJ whole genome shotgun (WGS) entry which is preliminary data.</text>
</comment>
<dbReference type="AlphaFoldDB" id="A0A2N4UBU3"/>
<evidence type="ECO:0000313" key="1">
    <source>
        <dbReference type="EMBL" id="PLC52490.1"/>
    </source>
</evidence>
<reference evidence="1 2" key="1">
    <citation type="submission" date="2017-10" db="EMBL/GenBank/DDBJ databases">
        <title>Two draft genome sequences of Pusillimonas sp. strains isolated from a nitrate- and radionuclide-contaminated groundwater in Russia.</title>
        <authorList>
            <person name="Grouzdev D.S."/>
            <person name="Tourova T.P."/>
            <person name="Goeva M.A."/>
            <person name="Babich T.L."/>
            <person name="Sokolova D.S."/>
            <person name="Abdullin R."/>
            <person name="Poltaraus A.B."/>
            <person name="Toshchakov S.V."/>
            <person name="Nazina T.N."/>
        </authorList>
    </citation>
    <scope>NUCLEOTIDE SEQUENCE [LARGE SCALE GENOMIC DNA]</scope>
    <source>
        <strain evidence="1 2">JR1/69-2-13</strain>
    </source>
</reference>
<accession>A0A2N4UBU3</accession>
<dbReference type="Proteomes" id="UP000234328">
    <property type="component" value="Unassembled WGS sequence"/>
</dbReference>
<organism evidence="1 2">
    <name type="scientific">Pollutimonas nitritireducens</name>
    <dbReference type="NCBI Taxonomy" id="2045209"/>
    <lineage>
        <taxon>Bacteria</taxon>
        <taxon>Pseudomonadati</taxon>
        <taxon>Pseudomonadota</taxon>
        <taxon>Betaproteobacteria</taxon>
        <taxon>Burkholderiales</taxon>
        <taxon>Alcaligenaceae</taxon>
        <taxon>Pollutimonas</taxon>
    </lineage>
</organism>
<dbReference type="Gene3D" id="3.20.20.80">
    <property type="entry name" value="Glycosidases"/>
    <property type="match status" value="1"/>
</dbReference>
<sequence>MRQSYIFFWREIIFSVFILLATFSCRAQPATPVFLHFFDWFHTTEWQEDKFVDPLDWQAIGLRGEDRSSEDFYFKQFQYIKSLGIDAIAWEYHLQSGAPATYPAPEAIRALERSQLKIAPFYDWGISAKVRNQPGEQRLPTLSNPGSIRPDSATANLIIAELGTFFQKVPRHLQARDKKGRTVIFVFGYGFDDSDPDPVAWQTFGEALRKGVAEFSEVSPMFYWTAKNSIFQEHLFLHHRENFTPFQFVLDTPQSQFGHESVTWNFGFDNLGIQKRDAMQRVIRLDLRYIKEMGWMSKATDPSLVFVYSWNEPFEGSMLLPTQQWGDTKAQLAKAYIRRMKIGRDPLLPKTLLIVDDLDEYWKSRKNDWHLVMLRELLLYPMRRFVPQADVRMSAEVTPELLDQYSYVIDLTTSKVTQVSSWLIERMNSHRIMIFDPLASSTGSTITAGFAKLGKSPTINREVLLGKGKGKLFVRDDVNRARVCQECQVKLTVDLPVSGKVTATVPLVVTKGDDVWVNAYTNNQEVLASAFASLYGRPLGVSILYGEAYASQRLEIDGKTGQVTHNRLNRYSINDHWDIPANIDWHRMPAEVSPEHYNFIFGVN</sequence>
<proteinExistence type="predicted"/>
<gene>
    <name evidence="1" type="ORF">CR155_18515</name>
</gene>
<evidence type="ECO:0008006" key="3">
    <source>
        <dbReference type="Google" id="ProtNLM"/>
    </source>
</evidence>
<protein>
    <recommendedName>
        <fullName evidence="3">Glycoside hydrolase family 42 N-terminal domain-containing protein</fullName>
    </recommendedName>
</protein>